<dbReference type="EMBL" id="AWTN01000071">
    <property type="protein sequence ID" value="KGG94449.1"/>
    <property type="molecule type" value="Genomic_DNA"/>
</dbReference>
<dbReference type="InterPro" id="IPR012349">
    <property type="entry name" value="Split_barrel_FMN-bd"/>
</dbReference>
<proteinExistence type="predicted"/>
<reference evidence="1 2" key="1">
    <citation type="submission" date="2013-09" db="EMBL/GenBank/DDBJ databases">
        <title>High correlation between genotypes and phenotypes of environmental bacteria Comamonas testosteroni strains.</title>
        <authorList>
            <person name="Liu L."/>
            <person name="Zhu W."/>
            <person name="Xia X."/>
            <person name="Xu B."/>
            <person name="Luo M."/>
            <person name="Wang G."/>
        </authorList>
    </citation>
    <scope>NUCLEOTIDE SEQUENCE [LARGE SCALE GENOMIC DNA]</scope>
    <source>
        <strain evidence="1 2">JL14</strain>
    </source>
</reference>
<dbReference type="Pfam" id="PF04299">
    <property type="entry name" value="FMN_bind_2"/>
    <property type="match status" value="1"/>
</dbReference>
<protein>
    <submittedName>
        <fullName evidence="1">Transcriptional regulator</fullName>
    </submittedName>
</protein>
<dbReference type="SUPFAM" id="SSF50475">
    <property type="entry name" value="FMN-binding split barrel"/>
    <property type="match status" value="1"/>
</dbReference>
<organism evidence="1 2">
    <name type="scientific">Comamonas thiooxydans</name>
    <dbReference type="NCBI Taxonomy" id="363952"/>
    <lineage>
        <taxon>Bacteria</taxon>
        <taxon>Pseudomonadati</taxon>
        <taxon>Pseudomonadota</taxon>
        <taxon>Betaproteobacteria</taxon>
        <taxon>Burkholderiales</taxon>
        <taxon>Comamonadaceae</taxon>
        <taxon>Comamonas</taxon>
    </lineage>
</organism>
<gene>
    <name evidence="1" type="ORF">P245_07720</name>
</gene>
<dbReference type="Gene3D" id="2.30.110.10">
    <property type="entry name" value="Electron Transport, Fmn-binding Protein, Chain A"/>
    <property type="match status" value="1"/>
</dbReference>
<dbReference type="InterPro" id="IPR007396">
    <property type="entry name" value="TR_PAI2-type"/>
</dbReference>
<dbReference type="PANTHER" id="PTHR35802">
    <property type="entry name" value="PROTEASE SYNTHASE AND SPORULATION PROTEIN PAI 2"/>
    <property type="match status" value="1"/>
</dbReference>
<comment type="caution">
    <text evidence="1">The sequence shown here is derived from an EMBL/GenBank/DDBJ whole genome shotgun (WGS) entry which is preliminary data.</text>
</comment>
<dbReference type="PIRSF" id="PIRSF010372">
    <property type="entry name" value="PaiB"/>
    <property type="match status" value="1"/>
</dbReference>
<dbReference type="PANTHER" id="PTHR35802:SF1">
    <property type="entry name" value="PROTEASE SYNTHASE AND SPORULATION PROTEIN PAI 2"/>
    <property type="match status" value="1"/>
</dbReference>
<accession>A0A0E3BJV4</accession>
<dbReference type="AlphaFoldDB" id="A0A0E3BJV4"/>
<evidence type="ECO:0000313" key="1">
    <source>
        <dbReference type="EMBL" id="KGG94449.1"/>
    </source>
</evidence>
<dbReference type="Proteomes" id="UP000029567">
    <property type="component" value="Unassembled WGS sequence"/>
</dbReference>
<name>A0A0E3BJV4_9BURK</name>
<evidence type="ECO:0000313" key="2">
    <source>
        <dbReference type="Proteomes" id="UP000029567"/>
    </source>
</evidence>
<sequence>MSVRSLHDGINKLIEAHSFLRHSLQQVFMYNPCHFKVDDPTALHALIQAHPLGCLVTHSDSGLDANHLPFELLQDEDGVLRLIAHVARANPVWQQIRDDSSVLVIFRAEQAYISPNWYPSKHESHEQVPTWNYRVVHAHGRIGVRDDEKFVRGVVGRLTRRHEARNNAQAPWKMSDAPPDYLQRMLGAIVGLEITVDRLEAKFKLSQNKQQRDRLGAVQALEQLGQLDLARSMRLP</sequence>